<feature type="transmembrane region" description="Helical" evidence="8">
    <location>
        <begin position="21"/>
        <end position="39"/>
    </location>
</feature>
<sequence>MFCLVYLFYFALNHSPKKTAIFYYLFGFFCFSIGLYWLYISIHIVSGSPLWLAILLIGFLSGVMAIFYCLIGYIISYAYQLFKSKYLILTLLAPAIWTLSELLRGYAFTGFTWLTIGYSQSSTFLSAWAPIGGVYLVSFFVSLIAGHFLLISSRIRPLLSLFGVLMIIGSSFFIRPIEWTERVNKEFSVALVQGAVAQEKKWLTTEFIRTLTLYRNSLLDLENTNLVIWPEVAIPAYAENVEGYLDELEGILKNQNIDLLMLGINTKGKNDEVFNSVITLGSDDNRVYHKRHLVPFGEYFPVPSFVREWLQQMNLPNRDISKGSEDQEMPKLNEYFIATSICYEDIFGYELHDFMPLANVLVNVTNNAWFGESIASSQHFQMSR</sequence>
<evidence type="ECO:0000256" key="7">
    <source>
        <dbReference type="ARBA" id="ARBA00023315"/>
    </source>
</evidence>
<feature type="domain" description="CN hydrolase" evidence="9">
    <location>
        <begin position="192"/>
        <end position="384"/>
    </location>
</feature>
<organism evidence="10">
    <name type="scientific">marine metagenome</name>
    <dbReference type="NCBI Taxonomy" id="408172"/>
    <lineage>
        <taxon>unclassified sequences</taxon>
        <taxon>metagenomes</taxon>
        <taxon>ecological metagenomes</taxon>
    </lineage>
</organism>
<comment type="subcellular location">
    <subcellularLocation>
        <location evidence="1">Cell membrane</location>
        <topology evidence="1">Multi-pass membrane protein</topology>
    </subcellularLocation>
</comment>
<keyword evidence="4 8" id="KW-0812">Transmembrane</keyword>
<dbReference type="InterPro" id="IPR036526">
    <property type="entry name" value="C-N_Hydrolase_sf"/>
</dbReference>
<dbReference type="InterPro" id="IPR045378">
    <property type="entry name" value="LNT_N"/>
</dbReference>
<evidence type="ECO:0000259" key="9">
    <source>
        <dbReference type="PROSITE" id="PS50263"/>
    </source>
</evidence>
<evidence type="ECO:0000256" key="6">
    <source>
        <dbReference type="ARBA" id="ARBA00023136"/>
    </source>
</evidence>
<evidence type="ECO:0000256" key="1">
    <source>
        <dbReference type="ARBA" id="ARBA00004651"/>
    </source>
</evidence>
<dbReference type="AlphaFoldDB" id="A0A381RYN0"/>
<dbReference type="EMBL" id="UINC01002197">
    <property type="protein sequence ID" value="SUZ94033.1"/>
    <property type="molecule type" value="Genomic_DNA"/>
</dbReference>
<dbReference type="HAMAP" id="MF_01148">
    <property type="entry name" value="Lnt"/>
    <property type="match status" value="1"/>
</dbReference>
<protein>
    <recommendedName>
        <fullName evidence="9">CN hydrolase domain-containing protein</fullName>
    </recommendedName>
</protein>
<dbReference type="Pfam" id="PF00795">
    <property type="entry name" value="CN_hydrolase"/>
    <property type="match status" value="1"/>
</dbReference>
<proteinExistence type="inferred from homology"/>
<keyword evidence="7" id="KW-0012">Acyltransferase</keyword>
<accession>A0A381RYN0</accession>
<reference evidence="10" key="1">
    <citation type="submission" date="2018-05" db="EMBL/GenBank/DDBJ databases">
        <authorList>
            <person name="Lanie J.A."/>
            <person name="Ng W.-L."/>
            <person name="Kazmierczak K.M."/>
            <person name="Andrzejewski T.M."/>
            <person name="Davidsen T.M."/>
            <person name="Wayne K.J."/>
            <person name="Tettelin H."/>
            <person name="Glass J.I."/>
            <person name="Rusch D."/>
            <person name="Podicherti R."/>
            <person name="Tsui H.-C.T."/>
            <person name="Winkler M.E."/>
        </authorList>
    </citation>
    <scope>NUCLEOTIDE SEQUENCE</scope>
</reference>
<feature type="transmembrane region" description="Helical" evidence="8">
    <location>
        <begin position="158"/>
        <end position="177"/>
    </location>
</feature>
<dbReference type="PANTHER" id="PTHR38686:SF1">
    <property type="entry name" value="APOLIPOPROTEIN N-ACYLTRANSFERASE"/>
    <property type="match status" value="1"/>
</dbReference>
<dbReference type="GO" id="GO:0016410">
    <property type="term" value="F:N-acyltransferase activity"/>
    <property type="evidence" value="ECO:0007669"/>
    <property type="project" value="InterPro"/>
</dbReference>
<feature type="non-terminal residue" evidence="10">
    <location>
        <position position="384"/>
    </location>
</feature>
<dbReference type="GO" id="GO:0005886">
    <property type="term" value="C:plasma membrane"/>
    <property type="evidence" value="ECO:0007669"/>
    <property type="project" value="UniProtKB-SubCell"/>
</dbReference>
<dbReference type="PROSITE" id="PS50263">
    <property type="entry name" value="CN_HYDROLASE"/>
    <property type="match status" value="1"/>
</dbReference>
<dbReference type="Gene3D" id="3.60.110.10">
    <property type="entry name" value="Carbon-nitrogen hydrolase"/>
    <property type="match status" value="1"/>
</dbReference>
<dbReference type="SUPFAM" id="SSF56317">
    <property type="entry name" value="Carbon-nitrogen hydrolase"/>
    <property type="match status" value="1"/>
</dbReference>
<dbReference type="GO" id="GO:0042158">
    <property type="term" value="P:lipoprotein biosynthetic process"/>
    <property type="evidence" value="ECO:0007669"/>
    <property type="project" value="InterPro"/>
</dbReference>
<gene>
    <name evidence="10" type="ORF">METZ01_LOCUS46887</name>
</gene>
<keyword evidence="2" id="KW-1003">Cell membrane</keyword>
<feature type="transmembrane region" description="Helical" evidence="8">
    <location>
        <begin position="51"/>
        <end position="74"/>
    </location>
</feature>
<evidence type="ECO:0000256" key="8">
    <source>
        <dbReference type="SAM" id="Phobius"/>
    </source>
</evidence>
<feature type="transmembrane region" description="Helical" evidence="8">
    <location>
        <begin position="86"/>
        <end position="107"/>
    </location>
</feature>
<feature type="transmembrane region" description="Helical" evidence="8">
    <location>
        <begin position="127"/>
        <end position="151"/>
    </location>
</feature>
<dbReference type="InterPro" id="IPR004563">
    <property type="entry name" value="Apolipo_AcylTrfase"/>
</dbReference>
<keyword evidence="5 8" id="KW-1133">Transmembrane helix</keyword>
<name>A0A381RYN0_9ZZZZ</name>
<evidence type="ECO:0000256" key="5">
    <source>
        <dbReference type="ARBA" id="ARBA00022989"/>
    </source>
</evidence>
<dbReference type="InterPro" id="IPR003010">
    <property type="entry name" value="C-N_Hydrolase"/>
</dbReference>
<evidence type="ECO:0000256" key="3">
    <source>
        <dbReference type="ARBA" id="ARBA00022679"/>
    </source>
</evidence>
<dbReference type="NCBIfam" id="TIGR00546">
    <property type="entry name" value="lnt"/>
    <property type="match status" value="1"/>
</dbReference>
<dbReference type="PANTHER" id="PTHR38686">
    <property type="entry name" value="APOLIPOPROTEIN N-ACYLTRANSFERASE"/>
    <property type="match status" value="1"/>
</dbReference>
<dbReference type="Pfam" id="PF20154">
    <property type="entry name" value="LNT_N"/>
    <property type="match status" value="1"/>
</dbReference>
<evidence type="ECO:0000256" key="2">
    <source>
        <dbReference type="ARBA" id="ARBA00022475"/>
    </source>
</evidence>
<keyword evidence="3" id="KW-0808">Transferase</keyword>
<evidence type="ECO:0000313" key="10">
    <source>
        <dbReference type="EMBL" id="SUZ94033.1"/>
    </source>
</evidence>
<dbReference type="CDD" id="cd07571">
    <property type="entry name" value="ALP_N-acyl_transferase"/>
    <property type="match status" value="1"/>
</dbReference>
<evidence type="ECO:0000256" key="4">
    <source>
        <dbReference type="ARBA" id="ARBA00022692"/>
    </source>
</evidence>
<keyword evidence="6 8" id="KW-0472">Membrane</keyword>